<feature type="transmembrane region" description="Helical" evidence="10">
    <location>
        <begin position="152"/>
        <end position="175"/>
    </location>
</feature>
<evidence type="ECO:0000256" key="4">
    <source>
        <dbReference type="ARBA" id="ARBA00022692"/>
    </source>
</evidence>
<evidence type="ECO:0000256" key="2">
    <source>
        <dbReference type="ARBA" id="ARBA00022516"/>
    </source>
</evidence>
<keyword evidence="8 10" id="KW-0594">Phospholipid biosynthesis</keyword>
<dbReference type="OrthoDB" id="9777124at2"/>
<protein>
    <recommendedName>
        <fullName evidence="10">Glycerol-3-phosphate acyltransferase</fullName>
    </recommendedName>
    <alternativeName>
        <fullName evidence="10">Acyl-PO4 G3P acyltransferase</fullName>
    </alternativeName>
    <alternativeName>
        <fullName evidence="10">Acyl-phosphate--glycerol-3-phosphate acyltransferase</fullName>
    </alternativeName>
    <alternativeName>
        <fullName evidence="10">G3P acyltransferase</fullName>
        <shortName evidence="10">GPAT</shortName>
        <ecNumber evidence="10">2.3.1.275</ecNumber>
    </alternativeName>
    <alternativeName>
        <fullName evidence="10">Lysophosphatidic acid synthase</fullName>
        <shortName evidence="10">LPA synthase</shortName>
    </alternativeName>
</protein>
<feature type="transmembrane region" description="Helical" evidence="10">
    <location>
        <begin position="74"/>
        <end position="95"/>
    </location>
</feature>
<dbReference type="AlphaFoldDB" id="A0A2P7QJJ6"/>
<dbReference type="NCBIfam" id="TIGR00023">
    <property type="entry name" value="glycerol-3-phosphate 1-O-acyltransferase PlsY"/>
    <property type="match status" value="1"/>
</dbReference>
<keyword evidence="12" id="KW-1185">Reference proteome</keyword>
<keyword evidence="4 10" id="KW-0812">Transmembrane</keyword>
<feature type="transmembrane region" description="Helical" evidence="10">
    <location>
        <begin position="6"/>
        <end position="28"/>
    </location>
</feature>
<dbReference type="EMBL" id="PXYI01000007">
    <property type="protein sequence ID" value="PSJ38148.1"/>
    <property type="molecule type" value="Genomic_DNA"/>
</dbReference>
<keyword evidence="7 10" id="KW-0472">Membrane</keyword>
<dbReference type="GO" id="GO:0043772">
    <property type="term" value="F:acyl-phosphate glycerol-3-phosphate acyltransferase activity"/>
    <property type="evidence" value="ECO:0007669"/>
    <property type="project" value="UniProtKB-UniRule"/>
</dbReference>
<comment type="function">
    <text evidence="10">Catalyzes the transfer of an acyl group from acyl-phosphate (acyl-PO(4)) to glycerol-3-phosphate (G3P) to form lysophosphatidic acid (LPA). This enzyme utilizes acyl-phosphate as fatty acyl donor, but not acyl-CoA or acyl-ACP.</text>
</comment>
<keyword evidence="11" id="KW-0012">Acyltransferase</keyword>
<evidence type="ECO:0000256" key="9">
    <source>
        <dbReference type="ARBA" id="ARBA00023264"/>
    </source>
</evidence>
<keyword evidence="5 10" id="KW-1133">Transmembrane helix</keyword>
<evidence type="ECO:0000256" key="5">
    <source>
        <dbReference type="ARBA" id="ARBA00022989"/>
    </source>
</evidence>
<keyword evidence="3 10" id="KW-0808">Transferase</keyword>
<dbReference type="EC" id="2.3.1.275" evidence="10"/>
<comment type="catalytic activity">
    <reaction evidence="10">
        <text>an acyl phosphate + sn-glycerol 3-phosphate = a 1-acyl-sn-glycero-3-phosphate + phosphate</text>
        <dbReference type="Rhea" id="RHEA:34075"/>
        <dbReference type="ChEBI" id="CHEBI:43474"/>
        <dbReference type="ChEBI" id="CHEBI:57597"/>
        <dbReference type="ChEBI" id="CHEBI:57970"/>
        <dbReference type="ChEBI" id="CHEBI:59918"/>
        <dbReference type="EC" id="2.3.1.275"/>
    </reaction>
</comment>
<evidence type="ECO:0000256" key="6">
    <source>
        <dbReference type="ARBA" id="ARBA00023098"/>
    </source>
</evidence>
<reference evidence="11 12" key="1">
    <citation type="submission" date="2018-03" db="EMBL/GenBank/DDBJ databases">
        <title>The draft genome of Sphingosinicella sp. GL-C-18.</title>
        <authorList>
            <person name="Liu L."/>
            <person name="Li L."/>
            <person name="Liang L."/>
            <person name="Zhang X."/>
            <person name="Wang T."/>
        </authorList>
    </citation>
    <scope>NUCLEOTIDE SEQUENCE [LARGE SCALE GENOMIC DNA]</scope>
    <source>
        <strain evidence="11 12">GL-C-18</strain>
    </source>
</reference>
<comment type="caution">
    <text evidence="11">The sequence shown here is derived from an EMBL/GenBank/DDBJ whole genome shotgun (WGS) entry which is preliminary data.</text>
</comment>
<dbReference type="SMART" id="SM01207">
    <property type="entry name" value="G3P_acyltransf"/>
    <property type="match status" value="1"/>
</dbReference>
<dbReference type="HAMAP" id="MF_01043">
    <property type="entry name" value="PlsY"/>
    <property type="match status" value="1"/>
</dbReference>
<keyword evidence="2 10" id="KW-0444">Lipid biosynthesis</keyword>
<comment type="pathway">
    <text evidence="10">Lipid metabolism; phospholipid metabolism.</text>
</comment>
<dbReference type="GO" id="GO:0008654">
    <property type="term" value="P:phospholipid biosynthetic process"/>
    <property type="evidence" value="ECO:0007669"/>
    <property type="project" value="UniProtKB-UniRule"/>
</dbReference>
<evidence type="ECO:0000256" key="3">
    <source>
        <dbReference type="ARBA" id="ARBA00022679"/>
    </source>
</evidence>
<proteinExistence type="inferred from homology"/>
<dbReference type="PANTHER" id="PTHR30309">
    <property type="entry name" value="INNER MEMBRANE PROTEIN YGIH"/>
    <property type="match status" value="1"/>
</dbReference>
<dbReference type="Proteomes" id="UP000241167">
    <property type="component" value="Unassembled WGS sequence"/>
</dbReference>
<keyword evidence="1 10" id="KW-1003">Cell membrane</keyword>
<feature type="transmembrane region" description="Helical" evidence="10">
    <location>
        <begin position="107"/>
        <end position="132"/>
    </location>
</feature>
<dbReference type="GO" id="GO:0005886">
    <property type="term" value="C:plasma membrane"/>
    <property type="evidence" value="ECO:0007669"/>
    <property type="project" value="UniProtKB-SubCell"/>
</dbReference>
<keyword evidence="9 10" id="KW-1208">Phospholipid metabolism</keyword>
<evidence type="ECO:0000313" key="12">
    <source>
        <dbReference type="Proteomes" id="UP000241167"/>
    </source>
</evidence>
<name>A0A2P7QJJ6_9SPHN</name>
<evidence type="ECO:0000313" key="11">
    <source>
        <dbReference type="EMBL" id="PSJ38148.1"/>
    </source>
</evidence>
<gene>
    <name evidence="10 11" type="primary">plsY</name>
    <name evidence="11" type="ORF">C7I55_20325</name>
</gene>
<evidence type="ECO:0000256" key="7">
    <source>
        <dbReference type="ARBA" id="ARBA00023136"/>
    </source>
</evidence>
<evidence type="ECO:0000256" key="8">
    <source>
        <dbReference type="ARBA" id="ARBA00023209"/>
    </source>
</evidence>
<accession>A0A2P7QJJ6</accession>
<dbReference type="Pfam" id="PF02660">
    <property type="entry name" value="G3P_acyltransf"/>
    <property type="match status" value="1"/>
</dbReference>
<dbReference type="PANTHER" id="PTHR30309:SF0">
    <property type="entry name" value="GLYCEROL-3-PHOSPHATE ACYLTRANSFERASE-RELATED"/>
    <property type="match status" value="1"/>
</dbReference>
<evidence type="ECO:0000256" key="10">
    <source>
        <dbReference type="HAMAP-Rule" id="MF_01043"/>
    </source>
</evidence>
<sequence length="198" mass="20541">MLALVLGYLLGSIPFGILLTRFTGAGDLRKIGSGNIGATNVLRTGRKGLAAATLLLDLLKGTAAVLLAEHFVPGTAQLAAIAALLGHMFPIWLRFAGGKGVATFMGLVLGFAILGDLHWAAPAAYAVVWIGLLAATRYSSLAGMSAGLSAPIAAAILGRYDLALMFLGLALLVLWKHRDNVRRLLAGTEPRVGTARNG</sequence>
<comment type="subunit">
    <text evidence="10">Probably interacts with PlsX.</text>
</comment>
<evidence type="ECO:0000256" key="1">
    <source>
        <dbReference type="ARBA" id="ARBA00022475"/>
    </source>
</evidence>
<comment type="similarity">
    <text evidence="10">Belongs to the PlsY family.</text>
</comment>
<keyword evidence="6 10" id="KW-0443">Lipid metabolism</keyword>
<organism evidence="11 12">
    <name type="scientific">Allosphingosinicella deserti</name>
    <dbReference type="NCBI Taxonomy" id="2116704"/>
    <lineage>
        <taxon>Bacteria</taxon>
        <taxon>Pseudomonadati</taxon>
        <taxon>Pseudomonadota</taxon>
        <taxon>Alphaproteobacteria</taxon>
        <taxon>Sphingomonadales</taxon>
        <taxon>Sphingomonadaceae</taxon>
        <taxon>Allosphingosinicella</taxon>
    </lineage>
</organism>
<dbReference type="InterPro" id="IPR003811">
    <property type="entry name" value="G3P_acylTferase_PlsY"/>
</dbReference>
<dbReference type="UniPathway" id="UPA00085"/>
<comment type="subcellular location">
    <subcellularLocation>
        <location evidence="10">Cell membrane</location>
        <topology evidence="10">Multi-pass membrane protein</topology>
    </subcellularLocation>
</comment>